<dbReference type="PANTHER" id="PTHR37731">
    <property type="entry name" value="PEPTIDE TRANSPORTER FAMILY PROTEIN"/>
    <property type="match status" value="1"/>
</dbReference>
<accession>A0A2I0B2A4</accession>
<dbReference type="PANTHER" id="PTHR37731:SF1">
    <property type="entry name" value="PEPTIDE TRANSPORTER FAMILY PROTEIN"/>
    <property type="match status" value="1"/>
</dbReference>
<dbReference type="Proteomes" id="UP000236161">
    <property type="component" value="Unassembled WGS sequence"/>
</dbReference>
<organism evidence="1 2">
    <name type="scientific">Apostasia shenzhenica</name>
    <dbReference type="NCBI Taxonomy" id="1088818"/>
    <lineage>
        <taxon>Eukaryota</taxon>
        <taxon>Viridiplantae</taxon>
        <taxon>Streptophyta</taxon>
        <taxon>Embryophyta</taxon>
        <taxon>Tracheophyta</taxon>
        <taxon>Spermatophyta</taxon>
        <taxon>Magnoliopsida</taxon>
        <taxon>Liliopsida</taxon>
        <taxon>Asparagales</taxon>
        <taxon>Orchidaceae</taxon>
        <taxon>Apostasioideae</taxon>
        <taxon>Apostasia</taxon>
    </lineage>
</organism>
<protein>
    <submittedName>
        <fullName evidence="1">Uncharacterized protein</fullName>
    </submittedName>
</protein>
<dbReference type="EMBL" id="KZ451923">
    <property type="protein sequence ID" value="PKA61904.1"/>
    <property type="molecule type" value="Genomic_DNA"/>
</dbReference>
<sequence length="225" mass="25049">MSSGHFTIEDRDLDDAELWAVIDSAAASSSAARSRRIPLSIKNSSSPVPSPIQPKLFRSAKNFLAETVVESRVPRDGEVVQEERWTPARPQKMARFVEPASSGDHHRMVVVRHPARTPVVSSPSYASPVPGRFSVKELSPIVESPKTDSWAGDEKENITHCFSGSFSSVSMFKQYQNAAMAILEKSDYTMIHGNAFIKKSGARFGYFHYHLKKKSNSRAIAFFIF</sequence>
<gene>
    <name evidence="1" type="ORF">AXF42_Ash008736</name>
</gene>
<keyword evidence="2" id="KW-1185">Reference proteome</keyword>
<proteinExistence type="predicted"/>
<name>A0A2I0B2A4_9ASPA</name>
<dbReference type="STRING" id="1088818.A0A2I0B2A4"/>
<dbReference type="OrthoDB" id="762052at2759"/>
<evidence type="ECO:0000313" key="2">
    <source>
        <dbReference type="Proteomes" id="UP000236161"/>
    </source>
</evidence>
<evidence type="ECO:0000313" key="1">
    <source>
        <dbReference type="EMBL" id="PKA61904.1"/>
    </source>
</evidence>
<dbReference type="AlphaFoldDB" id="A0A2I0B2A4"/>
<reference evidence="1 2" key="1">
    <citation type="journal article" date="2017" name="Nature">
        <title>The Apostasia genome and the evolution of orchids.</title>
        <authorList>
            <person name="Zhang G.Q."/>
            <person name="Liu K.W."/>
            <person name="Li Z."/>
            <person name="Lohaus R."/>
            <person name="Hsiao Y.Y."/>
            <person name="Niu S.C."/>
            <person name="Wang J.Y."/>
            <person name="Lin Y.C."/>
            <person name="Xu Q."/>
            <person name="Chen L.J."/>
            <person name="Yoshida K."/>
            <person name="Fujiwara S."/>
            <person name="Wang Z.W."/>
            <person name="Zhang Y.Q."/>
            <person name="Mitsuda N."/>
            <person name="Wang M."/>
            <person name="Liu G.H."/>
            <person name="Pecoraro L."/>
            <person name="Huang H.X."/>
            <person name="Xiao X.J."/>
            <person name="Lin M."/>
            <person name="Wu X.Y."/>
            <person name="Wu W.L."/>
            <person name="Chen Y.Y."/>
            <person name="Chang S.B."/>
            <person name="Sakamoto S."/>
            <person name="Ohme-Takagi M."/>
            <person name="Yagi M."/>
            <person name="Zeng S.J."/>
            <person name="Shen C.Y."/>
            <person name="Yeh C.M."/>
            <person name="Luo Y.B."/>
            <person name="Tsai W.C."/>
            <person name="Van de Peer Y."/>
            <person name="Liu Z.J."/>
        </authorList>
    </citation>
    <scope>NUCLEOTIDE SEQUENCE [LARGE SCALE GENOMIC DNA]</scope>
    <source>
        <strain evidence="2">cv. Shenzhen</strain>
        <tissue evidence="1">Stem</tissue>
    </source>
</reference>